<dbReference type="InterPro" id="IPR014284">
    <property type="entry name" value="RNA_pol_sigma-70_dom"/>
</dbReference>
<dbReference type="GO" id="GO:0016987">
    <property type="term" value="F:sigma factor activity"/>
    <property type="evidence" value="ECO:0007669"/>
    <property type="project" value="UniProtKB-KW"/>
</dbReference>
<dbReference type="InterPro" id="IPR014327">
    <property type="entry name" value="RNA_pol_sigma70_bacteroid"/>
</dbReference>
<evidence type="ECO:0000256" key="4">
    <source>
        <dbReference type="ARBA" id="ARBA00023163"/>
    </source>
</evidence>
<dbReference type="PANTHER" id="PTHR43133">
    <property type="entry name" value="RNA POLYMERASE ECF-TYPE SIGMA FACTO"/>
    <property type="match status" value="1"/>
</dbReference>
<organism evidence="7 8">
    <name type="scientific">Chitinophaga lutea</name>
    <dbReference type="NCBI Taxonomy" id="2488634"/>
    <lineage>
        <taxon>Bacteria</taxon>
        <taxon>Pseudomonadati</taxon>
        <taxon>Bacteroidota</taxon>
        <taxon>Chitinophagia</taxon>
        <taxon>Chitinophagales</taxon>
        <taxon>Chitinophagaceae</taxon>
        <taxon>Chitinophaga</taxon>
    </lineage>
</organism>
<proteinExistence type="inferred from homology"/>
<dbReference type="InterPro" id="IPR039425">
    <property type="entry name" value="RNA_pol_sigma-70-like"/>
</dbReference>
<evidence type="ECO:0000259" key="6">
    <source>
        <dbReference type="Pfam" id="PF08281"/>
    </source>
</evidence>
<dbReference type="EMBL" id="RPDH01000001">
    <property type="protein sequence ID" value="RPE14424.1"/>
    <property type="molecule type" value="Genomic_DNA"/>
</dbReference>
<dbReference type="CDD" id="cd06171">
    <property type="entry name" value="Sigma70_r4"/>
    <property type="match status" value="1"/>
</dbReference>
<dbReference type="PANTHER" id="PTHR43133:SF46">
    <property type="entry name" value="RNA POLYMERASE SIGMA-70 FACTOR ECF SUBFAMILY"/>
    <property type="match status" value="1"/>
</dbReference>
<dbReference type="InterPro" id="IPR013325">
    <property type="entry name" value="RNA_pol_sigma_r2"/>
</dbReference>
<dbReference type="InterPro" id="IPR013249">
    <property type="entry name" value="RNA_pol_sigma70_r4_t2"/>
</dbReference>
<comment type="similarity">
    <text evidence="1">Belongs to the sigma-70 factor family. ECF subfamily.</text>
</comment>
<dbReference type="InterPro" id="IPR013324">
    <property type="entry name" value="RNA_pol_sigma_r3/r4-like"/>
</dbReference>
<keyword evidence="4" id="KW-0804">Transcription</keyword>
<dbReference type="NCBIfam" id="TIGR02937">
    <property type="entry name" value="sigma70-ECF"/>
    <property type="match status" value="1"/>
</dbReference>
<dbReference type="GO" id="GO:0006352">
    <property type="term" value="P:DNA-templated transcription initiation"/>
    <property type="evidence" value="ECO:0007669"/>
    <property type="project" value="InterPro"/>
</dbReference>
<sequence length="220" mass="25399">MNGICAALFVFLGVLREAAYLGIDEHITEDELSERIANGDQLAFRVIFRRHYKALCFFGTSITQDAQEAEDLVQETFSKLWDKRADFPTTANIKAFLYISTKNACLNFLRQKQRQTEKEKDFSYLQDDETSAAFDPVLAETEIIRELYNEIEQLPAQCRRVFKMSYLEGRKNEEIAAALGISYNTVRTQKLRALKLIRASLMTKNLLPALMLYMAFIKMH</sequence>
<dbReference type="NCBIfam" id="TIGR02985">
    <property type="entry name" value="Sig70_bacteroi1"/>
    <property type="match status" value="1"/>
</dbReference>
<keyword evidence="8" id="KW-1185">Reference proteome</keyword>
<name>A0A3N4QS82_9BACT</name>
<dbReference type="GO" id="GO:0003677">
    <property type="term" value="F:DNA binding"/>
    <property type="evidence" value="ECO:0007669"/>
    <property type="project" value="InterPro"/>
</dbReference>
<evidence type="ECO:0000313" key="7">
    <source>
        <dbReference type="EMBL" id="RPE14424.1"/>
    </source>
</evidence>
<evidence type="ECO:0000313" key="8">
    <source>
        <dbReference type="Proteomes" id="UP000278351"/>
    </source>
</evidence>
<protein>
    <submittedName>
        <fullName evidence="7">RNA polymerase sigma-70 factor</fullName>
    </submittedName>
</protein>
<dbReference type="InterPro" id="IPR036388">
    <property type="entry name" value="WH-like_DNA-bd_sf"/>
</dbReference>
<accession>A0A3N4QS82</accession>
<dbReference type="InterPro" id="IPR007627">
    <property type="entry name" value="RNA_pol_sigma70_r2"/>
</dbReference>
<dbReference type="SUPFAM" id="SSF88659">
    <property type="entry name" value="Sigma3 and sigma4 domains of RNA polymerase sigma factors"/>
    <property type="match status" value="1"/>
</dbReference>
<gene>
    <name evidence="7" type="ORF">EGT74_11950</name>
</gene>
<evidence type="ECO:0000256" key="3">
    <source>
        <dbReference type="ARBA" id="ARBA00023082"/>
    </source>
</evidence>
<dbReference type="Pfam" id="PF08281">
    <property type="entry name" value="Sigma70_r4_2"/>
    <property type="match status" value="1"/>
</dbReference>
<reference evidence="7 8" key="1">
    <citation type="submission" date="2018-11" db="EMBL/GenBank/DDBJ databases">
        <title>Chitinophaga lutea sp.nov., isolate from arsenic contaminated soil.</title>
        <authorList>
            <person name="Zong Y."/>
        </authorList>
    </citation>
    <scope>NUCLEOTIDE SEQUENCE [LARGE SCALE GENOMIC DNA]</scope>
    <source>
        <strain evidence="7 8">ZY74</strain>
    </source>
</reference>
<evidence type="ECO:0000256" key="1">
    <source>
        <dbReference type="ARBA" id="ARBA00010641"/>
    </source>
</evidence>
<dbReference type="Gene3D" id="1.10.1740.10">
    <property type="match status" value="1"/>
</dbReference>
<feature type="domain" description="RNA polymerase sigma-70 region 2" evidence="5">
    <location>
        <begin position="47"/>
        <end position="114"/>
    </location>
</feature>
<comment type="caution">
    <text evidence="7">The sequence shown here is derived from an EMBL/GenBank/DDBJ whole genome shotgun (WGS) entry which is preliminary data.</text>
</comment>
<dbReference type="Proteomes" id="UP000278351">
    <property type="component" value="Unassembled WGS sequence"/>
</dbReference>
<keyword evidence="3" id="KW-0731">Sigma factor</keyword>
<dbReference type="SUPFAM" id="SSF88946">
    <property type="entry name" value="Sigma2 domain of RNA polymerase sigma factors"/>
    <property type="match status" value="1"/>
</dbReference>
<keyword evidence="2" id="KW-0805">Transcription regulation</keyword>
<dbReference type="Gene3D" id="1.10.10.10">
    <property type="entry name" value="Winged helix-like DNA-binding domain superfamily/Winged helix DNA-binding domain"/>
    <property type="match status" value="1"/>
</dbReference>
<dbReference type="AlphaFoldDB" id="A0A3N4QS82"/>
<dbReference type="Pfam" id="PF04542">
    <property type="entry name" value="Sigma70_r2"/>
    <property type="match status" value="1"/>
</dbReference>
<evidence type="ECO:0000256" key="2">
    <source>
        <dbReference type="ARBA" id="ARBA00023015"/>
    </source>
</evidence>
<feature type="domain" description="RNA polymerase sigma factor 70 region 4 type 2" evidence="6">
    <location>
        <begin position="145"/>
        <end position="196"/>
    </location>
</feature>
<evidence type="ECO:0000259" key="5">
    <source>
        <dbReference type="Pfam" id="PF04542"/>
    </source>
</evidence>